<dbReference type="GO" id="GO:0016787">
    <property type="term" value="F:hydrolase activity"/>
    <property type="evidence" value="ECO:0007669"/>
    <property type="project" value="UniProtKB-KW"/>
</dbReference>
<feature type="binding site" evidence="9">
    <location>
        <begin position="546"/>
        <end position="551"/>
    </location>
    <ligand>
        <name>ATP</name>
        <dbReference type="ChEBI" id="CHEBI:30616"/>
    </ligand>
</feature>
<feature type="compositionally biased region" description="Acidic residues" evidence="12">
    <location>
        <begin position="250"/>
        <end position="263"/>
    </location>
</feature>
<keyword evidence="15" id="KW-1185">Reference proteome</keyword>
<feature type="binding site" evidence="9">
    <location>
        <begin position="558"/>
        <end position="563"/>
    </location>
    <ligand>
        <name>ATP</name>
        <dbReference type="ChEBI" id="CHEBI:30616"/>
    </ligand>
</feature>
<gene>
    <name evidence="9" type="primary">rho</name>
    <name evidence="14" type="ORF">E3T55_12760</name>
</gene>
<dbReference type="GO" id="GO:0004386">
    <property type="term" value="F:helicase activity"/>
    <property type="evidence" value="ECO:0007669"/>
    <property type="project" value="UniProtKB-UniRule"/>
</dbReference>
<evidence type="ECO:0000256" key="9">
    <source>
        <dbReference type="HAMAP-Rule" id="MF_01884"/>
    </source>
</evidence>
<feature type="compositionally biased region" description="Low complexity" evidence="12">
    <location>
        <begin position="219"/>
        <end position="228"/>
    </location>
</feature>
<feature type="binding site" evidence="9">
    <location>
        <position position="589"/>
    </location>
    <ligand>
        <name>ATP</name>
        <dbReference type="ChEBI" id="CHEBI:30616"/>
    </ligand>
</feature>
<dbReference type="HAMAP" id="MF_01884">
    <property type="entry name" value="Rho"/>
    <property type="match status" value="1"/>
</dbReference>
<feature type="compositionally biased region" description="Low complexity" evidence="12">
    <location>
        <begin position="306"/>
        <end position="345"/>
    </location>
</feature>
<evidence type="ECO:0000313" key="15">
    <source>
        <dbReference type="Proteomes" id="UP000297447"/>
    </source>
</evidence>
<dbReference type="NCBIfam" id="TIGR00767">
    <property type="entry name" value="rho"/>
    <property type="match status" value="1"/>
</dbReference>
<proteinExistence type="inferred from homology"/>
<keyword evidence="1 9" id="KW-0806">Transcription termination</keyword>
<evidence type="ECO:0000256" key="11">
    <source>
        <dbReference type="PROSITE-ProRule" id="PRU01203"/>
    </source>
</evidence>
<evidence type="ECO:0000256" key="6">
    <source>
        <dbReference type="ARBA" id="ARBA00022884"/>
    </source>
</evidence>
<keyword evidence="8 9" id="KW-0804">Transcription</keyword>
<dbReference type="Pfam" id="PF00006">
    <property type="entry name" value="ATP-synt_ab"/>
    <property type="match status" value="1"/>
</dbReference>
<organism evidence="14 15">
    <name type="scientific">Cryobacterium frigoriphilum</name>
    <dbReference type="NCBI Taxonomy" id="1259150"/>
    <lineage>
        <taxon>Bacteria</taxon>
        <taxon>Bacillati</taxon>
        <taxon>Actinomycetota</taxon>
        <taxon>Actinomycetes</taxon>
        <taxon>Micrococcales</taxon>
        <taxon>Microbacteriaceae</taxon>
        <taxon>Cryobacterium</taxon>
    </lineage>
</organism>
<reference evidence="14 15" key="1">
    <citation type="submission" date="2019-03" db="EMBL/GenBank/DDBJ databases">
        <title>Genomics of glacier-inhabiting Cryobacterium strains.</title>
        <authorList>
            <person name="Liu Q."/>
            <person name="Xin Y.-H."/>
        </authorList>
    </citation>
    <scope>NUCLEOTIDE SEQUENCE [LARGE SCALE GENOMIC DNA]</scope>
    <source>
        <strain evidence="14 15">Hh14</strain>
    </source>
</reference>
<feature type="compositionally biased region" description="Basic and acidic residues" evidence="12">
    <location>
        <begin position="378"/>
        <end position="389"/>
    </location>
</feature>
<feature type="compositionally biased region" description="Basic residues" evidence="12">
    <location>
        <begin position="398"/>
        <end position="409"/>
    </location>
</feature>
<feature type="compositionally biased region" description="Basic and acidic residues" evidence="12">
    <location>
        <begin position="296"/>
        <end position="305"/>
    </location>
</feature>
<feature type="compositionally biased region" description="Basic and acidic residues" evidence="12">
    <location>
        <begin position="230"/>
        <end position="245"/>
    </location>
</feature>
<keyword evidence="3 9" id="KW-0378">Hydrolase</keyword>
<dbReference type="GO" id="GO:0006353">
    <property type="term" value="P:DNA-templated transcription termination"/>
    <property type="evidence" value="ECO:0007669"/>
    <property type="project" value="UniProtKB-UniRule"/>
</dbReference>
<dbReference type="SUPFAM" id="SSF50249">
    <property type="entry name" value="Nucleic acid-binding proteins"/>
    <property type="match status" value="1"/>
</dbReference>
<evidence type="ECO:0000256" key="2">
    <source>
        <dbReference type="ARBA" id="ARBA00022741"/>
    </source>
</evidence>
<keyword evidence="7 9" id="KW-0805">Transcription regulation</keyword>
<dbReference type="InterPro" id="IPR011113">
    <property type="entry name" value="Rho_RNA-bd"/>
</dbReference>
<dbReference type="SMART" id="SM00382">
    <property type="entry name" value="AAA"/>
    <property type="match status" value="1"/>
</dbReference>
<dbReference type="OrthoDB" id="9805197at2"/>
<dbReference type="EMBL" id="SOHE01000053">
    <property type="protein sequence ID" value="TFD48910.1"/>
    <property type="molecule type" value="Genomic_DNA"/>
</dbReference>
<feature type="compositionally biased region" description="Low complexity" evidence="12">
    <location>
        <begin position="136"/>
        <end position="179"/>
    </location>
</feature>
<feature type="domain" description="Rho RNA-BD" evidence="13">
    <location>
        <begin position="426"/>
        <end position="503"/>
    </location>
</feature>
<comment type="caution">
    <text evidence="14">The sequence shown here is derived from an EMBL/GenBank/DDBJ whole genome shotgun (WGS) entry which is preliminary data.</text>
</comment>
<dbReference type="GO" id="GO:0003723">
    <property type="term" value="F:RNA binding"/>
    <property type="evidence" value="ECO:0007669"/>
    <property type="project" value="UniProtKB-UniRule"/>
</dbReference>
<evidence type="ECO:0000259" key="13">
    <source>
        <dbReference type="PROSITE" id="PS51856"/>
    </source>
</evidence>
<evidence type="ECO:0000313" key="14">
    <source>
        <dbReference type="EMBL" id="TFD48910.1"/>
    </source>
</evidence>
<keyword evidence="6 9" id="KW-0694">RNA-binding</keyword>
<feature type="compositionally biased region" description="Basic and acidic residues" evidence="12">
    <location>
        <begin position="346"/>
        <end position="357"/>
    </location>
</feature>
<accession>A0A4R8ZYG1</accession>
<feature type="region of interest" description="Disordered" evidence="12">
    <location>
        <begin position="136"/>
        <end position="422"/>
    </location>
</feature>
<dbReference type="Gene3D" id="2.40.50.140">
    <property type="entry name" value="Nucleic acid-binding proteins"/>
    <property type="match status" value="1"/>
</dbReference>
<dbReference type="InterPro" id="IPR004665">
    <property type="entry name" value="Term_rho"/>
</dbReference>
<dbReference type="InterPro" id="IPR041703">
    <property type="entry name" value="Rho_factor_ATP-bd"/>
</dbReference>
<comment type="subunit">
    <text evidence="9">Homohexamer. The homohexamer assembles into an open ring structure.</text>
</comment>
<dbReference type="RefSeq" id="WP_134519935.1">
    <property type="nucleotide sequence ID" value="NZ_SOHE01000053.1"/>
</dbReference>
<dbReference type="CDD" id="cd01128">
    <property type="entry name" value="rho_factor_C"/>
    <property type="match status" value="1"/>
</dbReference>
<evidence type="ECO:0000256" key="1">
    <source>
        <dbReference type="ARBA" id="ARBA00022472"/>
    </source>
</evidence>
<dbReference type="SMART" id="SM00357">
    <property type="entry name" value="CSP"/>
    <property type="match status" value="1"/>
</dbReference>
<dbReference type="PANTHER" id="PTHR46425">
    <property type="entry name" value="TRANSCRIPTION TERMINATION FACTOR RHO"/>
    <property type="match status" value="1"/>
</dbReference>
<dbReference type="InterPro" id="IPR011129">
    <property type="entry name" value="CSD"/>
</dbReference>
<dbReference type="NCBIfam" id="NF006886">
    <property type="entry name" value="PRK09376.1"/>
    <property type="match status" value="1"/>
</dbReference>
<dbReference type="GO" id="GO:0005524">
    <property type="term" value="F:ATP binding"/>
    <property type="evidence" value="ECO:0007669"/>
    <property type="project" value="UniProtKB-UniRule"/>
</dbReference>
<dbReference type="InterPro" id="IPR000194">
    <property type="entry name" value="ATPase_F1/V1/A1_a/bsu_nucl-bd"/>
</dbReference>
<evidence type="ECO:0000256" key="10">
    <source>
        <dbReference type="NCBIfam" id="TIGR00767"/>
    </source>
</evidence>
<evidence type="ECO:0000256" key="4">
    <source>
        <dbReference type="ARBA" id="ARBA00022806"/>
    </source>
</evidence>
<dbReference type="Pfam" id="PF07497">
    <property type="entry name" value="Rho_RNA_bind"/>
    <property type="match status" value="1"/>
</dbReference>
<dbReference type="PANTHER" id="PTHR46425:SF1">
    <property type="entry name" value="TRANSCRIPTION TERMINATION FACTOR RHO"/>
    <property type="match status" value="1"/>
</dbReference>
<dbReference type="InterPro" id="IPR012340">
    <property type="entry name" value="NA-bd_OB-fold"/>
</dbReference>
<dbReference type="InterPro" id="IPR003593">
    <property type="entry name" value="AAA+_ATPase"/>
</dbReference>
<evidence type="ECO:0000256" key="5">
    <source>
        <dbReference type="ARBA" id="ARBA00022840"/>
    </source>
</evidence>
<keyword evidence="4 9" id="KW-0347">Helicase</keyword>
<dbReference type="SMART" id="SM00959">
    <property type="entry name" value="Rho_N"/>
    <property type="match status" value="1"/>
</dbReference>
<dbReference type="GO" id="GO:0008186">
    <property type="term" value="F:ATP-dependent activity, acting on RNA"/>
    <property type="evidence" value="ECO:0007669"/>
    <property type="project" value="UniProtKB-UniRule"/>
</dbReference>
<dbReference type="Proteomes" id="UP000297447">
    <property type="component" value="Unassembled WGS sequence"/>
</dbReference>
<comment type="similarity">
    <text evidence="9 11">Belongs to the Rho family.</text>
</comment>
<dbReference type="PROSITE" id="PS51856">
    <property type="entry name" value="RHO_RNA_BD"/>
    <property type="match status" value="1"/>
</dbReference>
<evidence type="ECO:0000256" key="3">
    <source>
        <dbReference type="ARBA" id="ARBA00022801"/>
    </source>
</evidence>
<protein>
    <recommendedName>
        <fullName evidence="9 10">Transcription termination factor Rho</fullName>
        <ecNumber evidence="9 10">3.6.4.-</ecNumber>
    </recommendedName>
    <alternativeName>
        <fullName evidence="9">ATP-dependent helicase Rho</fullName>
    </alternativeName>
</protein>
<feature type="compositionally biased region" description="Polar residues" evidence="12">
    <location>
        <begin position="286"/>
        <end position="295"/>
    </location>
</feature>
<evidence type="ECO:0000256" key="12">
    <source>
        <dbReference type="SAM" id="MobiDB-lite"/>
    </source>
</evidence>
<comment type="function">
    <text evidence="9">Facilitates transcription termination by a mechanism that involves Rho binding to the nascent RNA, activation of Rho's RNA-dependent ATPase activity, and release of the mRNA from the DNA template.</text>
</comment>
<evidence type="ECO:0000256" key="7">
    <source>
        <dbReference type="ARBA" id="ARBA00023015"/>
    </source>
</evidence>
<dbReference type="EC" id="3.6.4.-" evidence="9 10"/>
<dbReference type="Gene3D" id="3.40.50.300">
    <property type="entry name" value="P-loop containing nucleotide triphosphate hydrolases"/>
    <property type="match status" value="1"/>
</dbReference>
<dbReference type="SUPFAM" id="SSF52540">
    <property type="entry name" value="P-loop containing nucleoside triphosphate hydrolases"/>
    <property type="match status" value="1"/>
</dbReference>
<name>A0A4R8ZYG1_9MICO</name>
<sequence length="807" mass="87170">MTDVNTRTTGTDITTPRLATLRVAELQALATSLGLQSAKMRKGELVQAITDLQARNSAPEADAAPTLAAPVEAAPAEAAPAEAAPVDAAPLEVEAAIVTAPRKRAPRRASSATAAPAKAHVNAEGLAGLGLLLPEAKSTAPSTPPAATVSTVSTDDTGSAANTVVAEPASSAEPEASVATEKPTRTSRKRGVRVAPVDLADAPAVVETTADSATDETAEPNNNRSSNRNARRDEARRDAAARDDANAADSADDRDGDSDDSDNTADQPRQGRSRSRSRGGDRAQNTERPQTNDRQNGADRTEDGARQQSSRQTRNQNQNQDRAQNDRTQGNDRNQNTDRNQAQNDRQNDRNQDRNQNDRNQGQERNLAPDRNQGPDRGQNERGQDRNGPDDEFGGRGSRNRYRDRKRRGPATGDDFEPEVGDDDVLIPVAGILDVLDNYAFVRTSGYLPGAGDVYVSLGQVKKYNLRKGDAVVGSIRQPHEGDQSGRQKYNAIVKVDSINGLTVEEAATRVEFQKLTPLYPQERLRLETEPGKLTQRIIDLVAPIGKGQRGLIVAPPKAGKTIVMQQIANAIATNNPEVHLMVVLVDERPEEVTDMQRTVKGEVIASTFDRPAEDHTTVAELAIERAKRLVELGHDVVVLLDSITRLGRAYNLVAPASGRILSGGVDAAALYPPKRFFGAARNIENGGSLTILASALVETGSKMDEVIFEEFKGTGNMELRLSRHLADKRIFPAVDVNASGTRREEMLMSADEVKVTWKLRRALAGLEQQQALELILGRLKETSSNVEFLMQVQKSMPTPNGSDKDH</sequence>
<feature type="compositionally biased region" description="Low complexity" evidence="12">
    <location>
        <begin position="194"/>
        <end position="212"/>
    </location>
</feature>
<comment type="caution">
    <text evidence="9">Lacks conserved residue(s) required for the propagation of feature annotation.</text>
</comment>
<dbReference type="InterPro" id="IPR011112">
    <property type="entry name" value="Rho-like_N"/>
</dbReference>
<keyword evidence="5 9" id="KW-0067">ATP-binding</keyword>
<dbReference type="AlphaFoldDB" id="A0A4R8ZYG1"/>
<keyword evidence="2 9" id="KW-0547">Nucleotide-binding</keyword>
<dbReference type="InterPro" id="IPR027417">
    <property type="entry name" value="P-loop_NTPase"/>
</dbReference>
<evidence type="ECO:0000256" key="8">
    <source>
        <dbReference type="ARBA" id="ARBA00023163"/>
    </source>
</evidence>